<evidence type="ECO:0000313" key="2">
    <source>
        <dbReference type="EMBL" id="KNF66448.1"/>
    </source>
</evidence>
<name>A0A0B0VQ80_ECOLX</name>
<gene>
    <name evidence="1" type="ORF">BvCmsKKP061_03562</name>
    <name evidence="2" type="ORF">WR15_18265</name>
</gene>
<dbReference type="Proteomes" id="UP000037564">
    <property type="component" value="Unassembled WGS sequence"/>
</dbReference>
<dbReference type="PATRIC" id="fig|562.7396.peg.3600"/>
<dbReference type="Proteomes" id="UP000303027">
    <property type="component" value="Unassembled WGS sequence"/>
</dbReference>
<evidence type="ECO:0000313" key="1">
    <source>
        <dbReference type="EMBL" id="GDH52353.1"/>
    </source>
</evidence>
<proteinExistence type="predicted"/>
<protein>
    <submittedName>
        <fullName evidence="2">Uncharacterized protein</fullName>
    </submittedName>
</protein>
<evidence type="ECO:0000313" key="3">
    <source>
        <dbReference type="Proteomes" id="UP000037564"/>
    </source>
</evidence>
<accession>A0A0B0VQ80</accession>
<dbReference type="EMBL" id="LGZN01000045">
    <property type="protein sequence ID" value="KNF66448.1"/>
    <property type="molecule type" value="Genomic_DNA"/>
</dbReference>
<reference evidence="1 4" key="2">
    <citation type="submission" date="2018-04" db="EMBL/GenBank/DDBJ databases">
        <title>Large scale genomics of bovine and human commensal E. coli to reveal the emerging process of EHEC.</title>
        <authorList>
            <person name="Arimizu Y."/>
            <person name="Ogura Y."/>
        </authorList>
    </citation>
    <scope>NUCLEOTIDE SEQUENCE [LARGE SCALE GENOMIC DNA]</scope>
    <source>
        <strain evidence="1 4">KK-P061</strain>
    </source>
</reference>
<comment type="caution">
    <text evidence="2">The sequence shown here is derived from an EMBL/GenBank/DDBJ whole genome shotgun (WGS) entry which is preliminary data.</text>
</comment>
<dbReference type="EMBL" id="BFXY01000112">
    <property type="protein sequence ID" value="GDH52353.1"/>
    <property type="molecule type" value="Genomic_DNA"/>
</dbReference>
<dbReference type="AlphaFoldDB" id="A0A0B0VQ80"/>
<evidence type="ECO:0000313" key="4">
    <source>
        <dbReference type="Proteomes" id="UP000303027"/>
    </source>
</evidence>
<organism evidence="2 3">
    <name type="scientific">Escherichia coli</name>
    <dbReference type="NCBI Taxonomy" id="562"/>
    <lineage>
        <taxon>Bacteria</taxon>
        <taxon>Pseudomonadati</taxon>
        <taxon>Pseudomonadota</taxon>
        <taxon>Gammaproteobacteria</taxon>
        <taxon>Enterobacterales</taxon>
        <taxon>Enterobacteriaceae</taxon>
        <taxon>Escherichia</taxon>
    </lineage>
</organism>
<reference evidence="2 3" key="1">
    <citation type="submission" date="2015-07" db="EMBL/GenBank/DDBJ databases">
        <title>Genome sequences of 64 non-O157:H7 Shiga toxin-producing Escherichia coli strains.</title>
        <authorList>
            <person name="Gonzalez-Escalona N."/>
            <person name="Toro M."/>
            <person name="Timme R."/>
            <person name="Payne J."/>
        </authorList>
    </citation>
    <scope>NUCLEOTIDE SEQUENCE [LARGE SCALE GENOMIC DNA]</scope>
    <source>
        <strain evidence="2 3">CFSAN026843</strain>
    </source>
</reference>
<sequence length="83" mass="9592">MPLKCPKCGSRNTVTETAGKIAEVTRDDRFLTSTSGYISPEQLPELLKEIIRAIQRLFRFLEQRERNNAPVLICKDCGYYERI</sequence>